<dbReference type="GO" id="GO:0000155">
    <property type="term" value="F:phosphorelay sensor kinase activity"/>
    <property type="evidence" value="ECO:0007669"/>
    <property type="project" value="InterPro"/>
</dbReference>
<dbReference type="NCBIfam" id="TIGR00229">
    <property type="entry name" value="sensory_box"/>
    <property type="match status" value="1"/>
</dbReference>
<dbReference type="PROSITE" id="PS50109">
    <property type="entry name" value="HIS_KIN"/>
    <property type="match status" value="1"/>
</dbReference>
<protein>
    <recommendedName>
        <fullName evidence="2">histidine kinase</fullName>
        <ecNumber evidence="2">2.7.13.3</ecNumber>
    </recommendedName>
</protein>
<proteinExistence type="predicted"/>
<dbReference type="CDD" id="cd00130">
    <property type="entry name" value="PAS"/>
    <property type="match status" value="1"/>
</dbReference>
<dbReference type="SMART" id="SM00448">
    <property type="entry name" value="REC"/>
    <property type="match status" value="1"/>
</dbReference>
<dbReference type="EMBL" id="JAAKYA010000082">
    <property type="protein sequence ID" value="NGO40202.1"/>
    <property type="molecule type" value="Genomic_DNA"/>
</dbReference>
<dbReference type="InterPro" id="IPR036890">
    <property type="entry name" value="HATPase_C_sf"/>
</dbReference>
<dbReference type="InterPro" id="IPR000014">
    <property type="entry name" value="PAS"/>
</dbReference>
<feature type="domain" description="Response regulatory" evidence="6">
    <location>
        <begin position="1165"/>
        <end position="1281"/>
    </location>
</feature>
<dbReference type="InterPro" id="IPR001789">
    <property type="entry name" value="Sig_transdc_resp-reg_receiver"/>
</dbReference>
<dbReference type="SUPFAM" id="SSF52172">
    <property type="entry name" value="CheY-like"/>
    <property type="match status" value="1"/>
</dbReference>
<dbReference type="InterPro" id="IPR004358">
    <property type="entry name" value="Sig_transdc_His_kin-like_C"/>
</dbReference>
<dbReference type="Gene3D" id="3.40.50.2300">
    <property type="match status" value="1"/>
</dbReference>
<evidence type="ECO:0000259" key="6">
    <source>
        <dbReference type="PROSITE" id="PS50110"/>
    </source>
</evidence>
<reference evidence="9 10" key="1">
    <citation type="submission" date="2020-02" db="EMBL/GenBank/DDBJ databases">
        <title>Draft genome sequence of Limisphaera ngatamarikiensis NGM72.4T, a thermophilic Verrucomicrobia grouped in subdivision 3.</title>
        <authorList>
            <person name="Carere C.R."/>
            <person name="Steen J."/>
            <person name="Hugenholtz P."/>
            <person name="Stott M.B."/>
        </authorList>
    </citation>
    <scope>NUCLEOTIDE SEQUENCE [LARGE SCALE GENOMIC DNA]</scope>
    <source>
        <strain evidence="9 10">NGM72.4</strain>
    </source>
</reference>
<dbReference type="CDD" id="cd00156">
    <property type="entry name" value="REC"/>
    <property type="match status" value="1"/>
</dbReference>
<dbReference type="PANTHER" id="PTHR43065:SF42">
    <property type="entry name" value="TWO-COMPONENT SENSOR PPRA"/>
    <property type="match status" value="1"/>
</dbReference>
<dbReference type="SUPFAM" id="SSF55874">
    <property type="entry name" value="ATPase domain of HSP90 chaperone/DNA topoisomerase II/histidine kinase"/>
    <property type="match status" value="1"/>
</dbReference>
<dbReference type="Gene3D" id="3.30.565.10">
    <property type="entry name" value="Histidine kinase-like ATPase, C-terminal domain"/>
    <property type="match status" value="1"/>
</dbReference>
<dbReference type="SMART" id="SM00387">
    <property type="entry name" value="HATPase_c"/>
    <property type="match status" value="1"/>
</dbReference>
<dbReference type="SMART" id="SM00388">
    <property type="entry name" value="HisKA"/>
    <property type="match status" value="1"/>
</dbReference>
<dbReference type="PROSITE" id="PS50113">
    <property type="entry name" value="PAC"/>
    <property type="match status" value="1"/>
</dbReference>
<dbReference type="Pfam" id="PF00072">
    <property type="entry name" value="Response_reg"/>
    <property type="match status" value="1"/>
</dbReference>
<dbReference type="InterPro" id="IPR013656">
    <property type="entry name" value="PAS_4"/>
</dbReference>
<dbReference type="InterPro" id="IPR011006">
    <property type="entry name" value="CheY-like_superfamily"/>
</dbReference>
<evidence type="ECO:0000256" key="4">
    <source>
        <dbReference type="PROSITE-ProRule" id="PRU00169"/>
    </source>
</evidence>
<dbReference type="InterPro" id="IPR003661">
    <property type="entry name" value="HisK_dim/P_dom"/>
</dbReference>
<dbReference type="SUPFAM" id="SSF47384">
    <property type="entry name" value="Homodimeric domain of signal transducing histidine kinase"/>
    <property type="match status" value="1"/>
</dbReference>
<dbReference type="Proteomes" id="UP000477311">
    <property type="component" value="Unassembled WGS sequence"/>
</dbReference>
<comment type="caution">
    <text evidence="9">The sequence shown here is derived from an EMBL/GenBank/DDBJ whole genome shotgun (WGS) entry which is preliminary data.</text>
</comment>
<evidence type="ECO:0000259" key="5">
    <source>
        <dbReference type="PROSITE" id="PS50109"/>
    </source>
</evidence>
<accession>A0A6M1RZL2</accession>
<dbReference type="PANTHER" id="PTHR43065">
    <property type="entry name" value="SENSOR HISTIDINE KINASE"/>
    <property type="match status" value="1"/>
</dbReference>
<dbReference type="Pfam" id="PF08448">
    <property type="entry name" value="PAS_4"/>
    <property type="match status" value="1"/>
</dbReference>
<dbReference type="InterPro" id="IPR035965">
    <property type="entry name" value="PAS-like_dom_sf"/>
</dbReference>
<dbReference type="RefSeq" id="WP_165108549.1">
    <property type="nucleotide sequence ID" value="NZ_JAAKYA010000082.1"/>
</dbReference>
<dbReference type="InterPro" id="IPR003594">
    <property type="entry name" value="HATPase_dom"/>
</dbReference>
<dbReference type="PRINTS" id="PR00344">
    <property type="entry name" value="BCTRLSENSOR"/>
</dbReference>
<evidence type="ECO:0000259" key="8">
    <source>
        <dbReference type="PROSITE" id="PS50113"/>
    </source>
</evidence>
<feature type="domain" description="PAC" evidence="8">
    <location>
        <begin position="856"/>
        <end position="907"/>
    </location>
</feature>
<comment type="catalytic activity">
    <reaction evidence="1">
        <text>ATP + protein L-histidine = ADP + protein N-phospho-L-histidine.</text>
        <dbReference type="EC" id="2.7.13.3"/>
    </reaction>
</comment>
<sequence length="1300" mass="142765">MKSCSFHDRVRPLACALILWLGSWHRADAGNGPNPPAPITSVLQFYSVPIEEFAHGLPVRLEGVVLYEDPDWRLFYLQDETGATFLEPTGDLNGCGAGDRVRVTGTTYLSGNSRRIAQMYVEVLGPGRLPDPVQLPWHQLTNNLNDLKRISIGGVARAVESWAGQRGMILLDTGVGRLRVYLRQAPPETLTPLLYDTIRVIGLRVPSSQKGEGLLPLEVLVKGLEDVQVVLATPEDPFEAPISTVAGLQATLNQKQVLSLRRVRGRAYDQVVGQSFVLSDGTGRILVQSTLPLVLTNGSRVEAAGFPVLHGTNEVRLEEAVFRLREPSLPTDGAPTNRVFRSIAEIRALTPEQASARAPVLLEAVVTYHDPNWGVLFVQQEDSGIYVQCAEPPAPLRPGDRVRVQGVTGPGGYAPVIEQARVTLLGHGEPLRPAPARELSLFSGLLDATWCELQAQIRAARRVGPNLELELHTPRSGIQAWIPGWGERPVPEAWIGLEVRARGVVGSRFNALRQLTGVTLHIPGETFLEFQEPVPRDPWDRPVTPIRELLTAPGRRSAPALTKIRAVVTFAQTNGWMAVEDGTGGLWLQVPEPVPGPGDQVEILGFPTAGIGSATMEQAKARVIGKGPLPDPIKATATALLSPELEARRVMVQGTLVENQATSGRPYLLLDDAGQLLHVYLPERAAKSLAAWKPGSQVAVTGVCRRQTDEWGRPRSVRIMTAATADLRLVSEPPWLTRQHLAWIGAVTATAAALGLAWSLTLRRKVRAQTQQLEEQFRARLELKQRYEDLFENAGDAVLMLDLNGRLTAVNRAAEKAFDQPRETLHNTSFAELIHPEDRPRWEQALRTLRENRPCAPFEVRLAPRNGRERILELHPQPLHRNGELVGFECIGRDLSERRQLERQLRQMQRLESVGQLAAGVAHDYNNVLTVILGHTGLLLSEENLPAAVRDSVQEIQQAATRAANLTRQLLAFSRKQIMQARPTNLNEVVHDMVKMLRRLLGEHIELVLQLDPALAPIHADPGMLEQVIVNLAVNARDAMPNGGALIVRTETTEITDTHLQRWADAVPGRHVCLTVTDTGIGMDPETLQRIFEPFFTTKPFGKGSGLGLATVYGIVKQHNGWIEVESQPGKGSTFRIYFPALQPAPRKSAARTDQPQSVPRGKETILAVEDEAPLRVMLTNGLRRLGYQVFAAANGREALQLWKQHRNQIDLVITDMVMPGGISGTQLVAELRKDRPDLKVLFSSGYSQEVVGSEINQLPGAFLPKPFTPTRLATAVRACLDGQTPGTPTATKTAENTTA</sequence>
<dbReference type="InterPro" id="IPR005467">
    <property type="entry name" value="His_kinase_dom"/>
</dbReference>
<evidence type="ECO:0000256" key="2">
    <source>
        <dbReference type="ARBA" id="ARBA00012438"/>
    </source>
</evidence>
<evidence type="ECO:0000256" key="3">
    <source>
        <dbReference type="ARBA" id="ARBA00022553"/>
    </source>
</evidence>
<dbReference type="Gene3D" id="3.30.450.20">
    <property type="entry name" value="PAS domain"/>
    <property type="match status" value="1"/>
</dbReference>
<feature type="domain" description="PAS" evidence="7">
    <location>
        <begin position="783"/>
        <end position="853"/>
    </location>
</feature>
<dbReference type="SUPFAM" id="SSF55785">
    <property type="entry name" value="PYP-like sensor domain (PAS domain)"/>
    <property type="match status" value="1"/>
</dbReference>
<evidence type="ECO:0000313" key="10">
    <source>
        <dbReference type="Proteomes" id="UP000477311"/>
    </source>
</evidence>
<organism evidence="9 10">
    <name type="scientific">Limisphaera ngatamarikiensis</name>
    <dbReference type="NCBI Taxonomy" id="1324935"/>
    <lineage>
        <taxon>Bacteria</taxon>
        <taxon>Pseudomonadati</taxon>
        <taxon>Verrucomicrobiota</taxon>
        <taxon>Verrucomicrobiia</taxon>
        <taxon>Limisphaerales</taxon>
        <taxon>Limisphaeraceae</taxon>
        <taxon>Limisphaera</taxon>
    </lineage>
</organism>
<dbReference type="InterPro" id="IPR000700">
    <property type="entry name" value="PAS-assoc_C"/>
</dbReference>
<keyword evidence="3 4" id="KW-0597">Phosphoprotein</keyword>
<feature type="modified residue" description="4-aspartylphosphate" evidence="4">
    <location>
        <position position="1216"/>
    </location>
</feature>
<dbReference type="EC" id="2.7.13.3" evidence="2"/>
<evidence type="ECO:0000256" key="1">
    <source>
        <dbReference type="ARBA" id="ARBA00000085"/>
    </source>
</evidence>
<dbReference type="SMART" id="SM00091">
    <property type="entry name" value="PAS"/>
    <property type="match status" value="1"/>
</dbReference>
<dbReference type="Gene3D" id="1.10.287.130">
    <property type="match status" value="1"/>
</dbReference>
<dbReference type="PROSITE" id="PS50110">
    <property type="entry name" value="RESPONSE_REGULATORY"/>
    <property type="match status" value="1"/>
</dbReference>
<dbReference type="Pfam" id="PF02518">
    <property type="entry name" value="HATPase_c"/>
    <property type="match status" value="1"/>
</dbReference>
<feature type="domain" description="Histidine kinase" evidence="5">
    <location>
        <begin position="920"/>
        <end position="1143"/>
    </location>
</feature>
<keyword evidence="10" id="KW-1185">Reference proteome</keyword>
<evidence type="ECO:0000313" key="9">
    <source>
        <dbReference type="EMBL" id="NGO40202.1"/>
    </source>
</evidence>
<dbReference type="PROSITE" id="PS50112">
    <property type="entry name" value="PAS"/>
    <property type="match status" value="1"/>
</dbReference>
<dbReference type="CDD" id="cd00082">
    <property type="entry name" value="HisKA"/>
    <property type="match status" value="1"/>
</dbReference>
<gene>
    <name evidence="9" type="ORF">G4L39_12475</name>
</gene>
<evidence type="ECO:0000259" key="7">
    <source>
        <dbReference type="PROSITE" id="PS50112"/>
    </source>
</evidence>
<name>A0A6M1RZL2_9BACT</name>
<dbReference type="Gene3D" id="2.40.50.140">
    <property type="entry name" value="Nucleic acid-binding proteins"/>
    <property type="match status" value="1"/>
</dbReference>
<dbReference type="InterPro" id="IPR036097">
    <property type="entry name" value="HisK_dim/P_sf"/>
</dbReference>
<dbReference type="Pfam" id="PF00512">
    <property type="entry name" value="HisKA"/>
    <property type="match status" value="1"/>
</dbReference>
<dbReference type="InterPro" id="IPR012340">
    <property type="entry name" value="NA-bd_OB-fold"/>
</dbReference>